<evidence type="ECO:0000256" key="1">
    <source>
        <dbReference type="SAM" id="Phobius"/>
    </source>
</evidence>
<keyword evidence="1" id="KW-1133">Transmembrane helix</keyword>
<evidence type="ECO:0000313" key="3">
    <source>
        <dbReference type="Proteomes" id="UP000199649"/>
    </source>
</evidence>
<feature type="transmembrane region" description="Helical" evidence="1">
    <location>
        <begin position="203"/>
        <end position="223"/>
    </location>
</feature>
<gene>
    <name evidence="2" type="ORF">SAMN04489719_1859</name>
</gene>
<dbReference type="RefSeq" id="WP_092666746.1">
    <property type="nucleotide sequence ID" value="NZ_LT629734.1"/>
</dbReference>
<protein>
    <submittedName>
        <fullName evidence="2">Uncharacterized protein</fullName>
    </submittedName>
</protein>
<feature type="transmembrane region" description="Helical" evidence="1">
    <location>
        <begin position="229"/>
        <end position="250"/>
    </location>
</feature>
<name>A0A1H1QJY3_9MICO</name>
<dbReference type="STRING" id="684552.SAMN04489719_1859"/>
<organism evidence="2 3">
    <name type="scientific">Agrococcus carbonis</name>
    <dbReference type="NCBI Taxonomy" id="684552"/>
    <lineage>
        <taxon>Bacteria</taxon>
        <taxon>Bacillati</taxon>
        <taxon>Actinomycetota</taxon>
        <taxon>Actinomycetes</taxon>
        <taxon>Micrococcales</taxon>
        <taxon>Microbacteriaceae</taxon>
        <taxon>Agrococcus</taxon>
    </lineage>
</organism>
<sequence length="410" mass="45205">MSTWPYTTKARHIVEFQQDGSDIVSLGWDIWYLGLYMDTAADIMQKLASGDDGQQGEAVDELRKKVGDAHVQLHLASELYMPIGSALKHYGAEVRDTIRPQINTRHQTASDAWNTYVALPGDKDGRSYFLGIGKPEEGSPEEEQHEAEDQAKLQAWNDWIDAADSYDAAYDTWETAWNSAVDEIDDGFSDDLKDSRWEKFKQFLDVALEVLKWAGLIVGILALVIGGPILAAIAAAIAVVALVGTLILAFEGDRSWGDVAWAVIDVIPVGKLGKLFQAGEKMKFVKEMGKNFDPKTYKDGWNALKKLDGFGEGASKGIRDGALALVTGKNSSGWSKLWTDNMDTSAWRAATNPGLIDRAAEKVIRFNGVLFEGGFTVVNNGFKLQNWTSTISGGEIESWRNSNPVLRFLF</sequence>
<keyword evidence="1" id="KW-0472">Membrane</keyword>
<dbReference type="EMBL" id="LT629734">
    <property type="protein sequence ID" value="SDS23778.1"/>
    <property type="molecule type" value="Genomic_DNA"/>
</dbReference>
<keyword evidence="3" id="KW-1185">Reference proteome</keyword>
<dbReference type="AlphaFoldDB" id="A0A1H1QJY3"/>
<reference evidence="3" key="1">
    <citation type="submission" date="2016-10" db="EMBL/GenBank/DDBJ databases">
        <authorList>
            <person name="Varghese N."/>
            <person name="Submissions S."/>
        </authorList>
    </citation>
    <scope>NUCLEOTIDE SEQUENCE [LARGE SCALE GENOMIC DNA]</scope>
    <source>
        <strain evidence="3">DSM 22965</strain>
    </source>
</reference>
<evidence type="ECO:0000313" key="2">
    <source>
        <dbReference type="EMBL" id="SDS23778.1"/>
    </source>
</evidence>
<dbReference type="Proteomes" id="UP000199649">
    <property type="component" value="Chromosome I"/>
</dbReference>
<dbReference type="OrthoDB" id="5044126at2"/>
<keyword evidence="1" id="KW-0812">Transmembrane</keyword>
<proteinExistence type="predicted"/>
<accession>A0A1H1QJY3</accession>